<sequence length="112" mass="12291">MAAVDAVYIAGASSMRAAADAISTFLEVPVSMLDDGRPYLLVGDRSQVTMYADDDSPGQWFAEVYHAGEVADRQALSRSIYDYLVEHTNWDLTLDSDDANDTIASRIKSHTK</sequence>
<reference evidence="1 2" key="1">
    <citation type="journal article" date="2019" name="Emerg. Microbes Infect.">
        <title>Comprehensive subspecies identification of 175 nontuberculous mycobacteria species based on 7547 genomic profiles.</title>
        <authorList>
            <person name="Matsumoto Y."/>
            <person name="Kinjo T."/>
            <person name="Motooka D."/>
            <person name="Nabeya D."/>
            <person name="Jung N."/>
            <person name="Uechi K."/>
            <person name="Horii T."/>
            <person name="Iida T."/>
            <person name="Fujita J."/>
            <person name="Nakamura S."/>
        </authorList>
    </citation>
    <scope>NUCLEOTIDE SEQUENCE [LARGE SCALE GENOMIC DNA]</scope>
    <source>
        <strain evidence="1 2">JCM 12687</strain>
    </source>
</reference>
<protein>
    <submittedName>
        <fullName evidence="1">Uncharacterized protein</fullName>
    </submittedName>
</protein>
<accession>A0ABN6B177</accession>
<dbReference type="RefSeq" id="WP_139799327.1">
    <property type="nucleotide sequence ID" value="NZ_AP022606.1"/>
</dbReference>
<dbReference type="Proteomes" id="UP000467379">
    <property type="component" value="Chromosome"/>
</dbReference>
<name>A0ABN6B177_9MYCO</name>
<evidence type="ECO:0000313" key="1">
    <source>
        <dbReference type="EMBL" id="BBZ10528.1"/>
    </source>
</evidence>
<dbReference type="EMBL" id="AP022606">
    <property type="protein sequence ID" value="BBZ10528.1"/>
    <property type="molecule type" value="Genomic_DNA"/>
</dbReference>
<organism evidence="1 2">
    <name type="scientific">Mycobacterium branderi</name>
    <dbReference type="NCBI Taxonomy" id="43348"/>
    <lineage>
        <taxon>Bacteria</taxon>
        <taxon>Bacillati</taxon>
        <taxon>Actinomycetota</taxon>
        <taxon>Actinomycetes</taxon>
        <taxon>Mycobacteriales</taxon>
        <taxon>Mycobacteriaceae</taxon>
        <taxon>Mycobacterium</taxon>
    </lineage>
</organism>
<evidence type="ECO:0000313" key="2">
    <source>
        <dbReference type="Proteomes" id="UP000467379"/>
    </source>
</evidence>
<keyword evidence="2" id="KW-1185">Reference proteome</keyword>
<gene>
    <name evidence="1" type="ORF">MBRA_07230</name>
</gene>
<proteinExistence type="predicted"/>